<evidence type="ECO:0000256" key="1">
    <source>
        <dbReference type="ARBA" id="ARBA00023002"/>
    </source>
</evidence>
<gene>
    <name evidence="2" type="ORF">HannXRQ_Chr09g0256011</name>
</gene>
<dbReference type="Proteomes" id="UP000215914">
    <property type="component" value="Chromosome 9"/>
</dbReference>
<dbReference type="GO" id="GO:0004497">
    <property type="term" value="F:monooxygenase activity"/>
    <property type="evidence" value="ECO:0007669"/>
    <property type="project" value="InterPro"/>
</dbReference>
<dbReference type="SUPFAM" id="SSF48264">
    <property type="entry name" value="Cytochrome P450"/>
    <property type="match status" value="1"/>
</dbReference>
<dbReference type="STRING" id="4232.A0A251TV76"/>
<dbReference type="GO" id="GO:0005506">
    <property type="term" value="F:iron ion binding"/>
    <property type="evidence" value="ECO:0007669"/>
    <property type="project" value="InterPro"/>
</dbReference>
<dbReference type="PANTHER" id="PTHR47949">
    <property type="entry name" value="CYTOCHROME P450 703A2-RELATED-RELATED"/>
    <property type="match status" value="1"/>
</dbReference>
<sequence length="123" mass="13973">MIATFDNTWNSVEWVIAEMIDEPRILEKAASELDFLVGKDRPVTPYRTFTLPRVASCDTTVAGYFIPKGSQVLVSRLGLGRNPEVWDDPLTFNPDRHMNGNKEVVLTDNSLHIYVRLNILLLL</sequence>
<dbReference type="PRINTS" id="PR00463">
    <property type="entry name" value="EP450I"/>
</dbReference>
<dbReference type="Pfam" id="PF00067">
    <property type="entry name" value="p450"/>
    <property type="match status" value="1"/>
</dbReference>
<dbReference type="EMBL" id="CM007898">
    <property type="protein sequence ID" value="OTG15038.1"/>
    <property type="molecule type" value="Genomic_DNA"/>
</dbReference>
<evidence type="ECO:0000313" key="3">
    <source>
        <dbReference type="Proteomes" id="UP000215914"/>
    </source>
</evidence>
<organism evidence="2 3">
    <name type="scientific">Helianthus annuus</name>
    <name type="common">Common sunflower</name>
    <dbReference type="NCBI Taxonomy" id="4232"/>
    <lineage>
        <taxon>Eukaryota</taxon>
        <taxon>Viridiplantae</taxon>
        <taxon>Streptophyta</taxon>
        <taxon>Embryophyta</taxon>
        <taxon>Tracheophyta</taxon>
        <taxon>Spermatophyta</taxon>
        <taxon>Magnoliopsida</taxon>
        <taxon>eudicotyledons</taxon>
        <taxon>Gunneridae</taxon>
        <taxon>Pentapetalae</taxon>
        <taxon>asterids</taxon>
        <taxon>campanulids</taxon>
        <taxon>Asterales</taxon>
        <taxon>Asteraceae</taxon>
        <taxon>Asteroideae</taxon>
        <taxon>Heliantheae alliance</taxon>
        <taxon>Heliantheae</taxon>
        <taxon>Helianthus</taxon>
    </lineage>
</organism>
<protein>
    <submittedName>
        <fullName evidence="2">Putative cytochrome P450</fullName>
    </submittedName>
</protein>
<accession>A0A251TV76</accession>
<reference evidence="3" key="1">
    <citation type="journal article" date="2017" name="Nature">
        <title>The sunflower genome provides insights into oil metabolism, flowering and Asterid evolution.</title>
        <authorList>
            <person name="Badouin H."/>
            <person name="Gouzy J."/>
            <person name="Grassa C.J."/>
            <person name="Murat F."/>
            <person name="Staton S.E."/>
            <person name="Cottret L."/>
            <person name="Lelandais-Briere C."/>
            <person name="Owens G.L."/>
            <person name="Carrere S."/>
            <person name="Mayjonade B."/>
            <person name="Legrand L."/>
            <person name="Gill N."/>
            <person name="Kane N.C."/>
            <person name="Bowers J.E."/>
            <person name="Hubner S."/>
            <person name="Bellec A."/>
            <person name="Berard A."/>
            <person name="Berges H."/>
            <person name="Blanchet N."/>
            <person name="Boniface M.C."/>
            <person name="Brunel D."/>
            <person name="Catrice O."/>
            <person name="Chaidir N."/>
            <person name="Claudel C."/>
            <person name="Donnadieu C."/>
            <person name="Faraut T."/>
            <person name="Fievet G."/>
            <person name="Helmstetter N."/>
            <person name="King M."/>
            <person name="Knapp S.J."/>
            <person name="Lai Z."/>
            <person name="Le Paslier M.C."/>
            <person name="Lippi Y."/>
            <person name="Lorenzon L."/>
            <person name="Mandel J.R."/>
            <person name="Marage G."/>
            <person name="Marchand G."/>
            <person name="Marquand E."/>
            <person name="Bret-Mestries E."/>
            <person name="Morien E."/>
            <person name="Nambeesan S."/>
            <person name="Nguyen T."/>
            <person name="Pegot-Espagnet P."/>
            <person name="Pouilly N."/>
            <person name="Raftis F."/>
            <person name="Sallet E."/>
            <person name="Schiex T."/>
            <person name="Thomas J."/>
            <person name="Vandecasteele C."/>
            <person name="Vares D."/>
            <person name="Vear F."/>
            <person name="Vautrin S."/>
            <person name="Crespi M."/>
            <person name="Mangin B."/>
            <person name="Burke J.M."/>
            <person name="Salse J."/>
            <person name="Munos S."/>
            <person name="Vincourt P."/>
            <person name="Rieseberg L.H."/>
            <person name="Langlade N.B."/>
        </authorList>
    </citation>
    <scope>NUCLEOTIDE SEQUENCE [LARGE SCALE GENOMIC DNA]</scope>
    <source>
        <strain evidence="3">cv. SF193</strain>
    </source>
</reference>
<keyword evidence="1" id="KW-0560">Oxidoreductase</keyword>
<dbReference type="GO" id="GO:0016705">
    <property type="term" value="F:oxidoreductase activity, acting on paired donors, with incorporation or reduction of molecular oxygen"/>
    <property type="evidence" value="ECO:0007669"/>
    <property type="project" value="InterPro"/>
</dbReference>
<name>A0A251TV76_HELAN</name>
<dbReference type="InParanoid" id="A0A251TV76"/>
<proteinExistence type="predicted"/>
<dbReference type="InterPro" id="IPR036396">
    <property type="entry name" value="Cyt_P450_sf"/>
</dbReference>
<evidence type="ECO:0000313" key="2">
    <source>
        <dbReference type="EMBL" id="OTG15038.1"/>
    </source>
</evidence>
<dbReference type="GO" id="GO:0020037">
    <property type="term" value="F:heme binding"/>
    <property type="evidence" value="ECO:0007669"/>
    <property type="project" value="InterPro"/>
</dbReference>
<dbReference type="AlphaFoldDB" id="A0A251TV76"/>
<keyword evidence="3" id="KW-1185">Reference proteome</keyword>
<dbReference type="InterPro" id="IPR002401">
    <property type="entry name" value="Cyt_P450_E_grp-I"/>
</dbReference>
<dbReference type="InterPro" id="IPR051382">
    <property type="entry name" value="CYP450_AA/FA_Hydroxylases"/>
</dbReference>
<dbReference type="PANTHER" id="PTHR47949:SF4">
    <property type="entry name" value="TYROSINE N-MONOOXYGENASE"/>
    <property type="match status" value="1"/>
</dbReference>
<dbReference type="InterPro" id="IPR001128">
    <property type="entry name" value="Cyt_P450"/>
</dbReference>
<dbReference type="Gene3D" id="1.10.630.10">
    <property type="entry name" value="Cytochrome P450"/>
    <property type="match status" value="2"/>
</dbReference>